<dbReference type="InterPro" id="IPR000157">
    <property type="entry name" value="TIR_dom"/>
</dbReference>
<protein>
    <submittedName>
        <fullName evidence="2">TIR domain-containing protein</fullName>
    </submittedName>
</protein>
<dbReference type="RefSeq" id="WP_378247894.1">
    <property type="nucleotide sequence ID" value="NZ_JBHSKF010000005.1"/>
</dbReference>
<dbReference type="Pfam" id="PF13676">
    <property type="entry name" value="TIR_2"/>
    <property type="match status" value="1"/>
</dbReference>
<feature type="domain" description="TIR" evidence="1">
    <location>
        <begin position="2"/>
        <end position="139"/>
    </location>
</feature>
<name>A0ABW0EL82_9PSEU</name>
<evidence type="ECO:0000313" key="2">
    <source>
        <dbReference type="EMBL" id="MFC5288197.1"/>
    </source>
</evidence>
<dbReference type="SUPFAM" id="SSF52200">
    <property type="entry name" value="Toll/Interleukin receptor TIR domain"/>
    <property type="match status" value="1"/>
</dbReference>
<proteinExistence type="predicted"/>
<keyword evidence="3" id="KW-1185">Reference proteome</keyword>
<organism evidence="2 3">
    <name type="scientific">Actinokineospora guangxiensis</name>
    <dbReference type="NCBI Taxonomy" id="1490288"/>
    <lineage>
        <taxon>Bacteria</taxon>
        <taxon>Bacillati</taxon>
        <taxon>Actinomycetota</taxon>
        <taxon>Actinomycetes</taxon>
        <taxon>Pseudonocardiales</taxon>
        <taxon>Pseudonocardiaceae</taxon>
        <taxon>Actinokineospora</taxon>
    </lineage>
</organism>
<comment type="caution">
    <text evidence="2">The sequence shown here is derived from an EMBL/GenBank/DDBJ whole genome shotgun (WGS) entry which is preliminary data.</text>
</comment>
<sequence length="306" mass="33289">MGSVIGFWSYARRDDEAEGGRISRLSRDIAEQYSMRTGDPVDIWLDLDRLRWGDRWREDIQDALGRVRFFIPVITPRYFQRVACRRELILFTRTARYRGAVLPVLYADLPDEHPDFPDPARQLIDGYQRSDWRELRDEDPDSSGYRRKVRRMAMTLADAEQAGPAAADAVGDPDALVQAVVVGVAEMAHSVAVVNGLLASPGDPGLPAGLDAQSRRLLGVAHTLSGDVHDLAAALGSPGSRPGWSVTGAGQALGRALAGGARLAAAVAGLRPDDRTVRAALERIRLALLLADDCTAVAEQWTGGDR</sequence>
<reference evidence="3" key="1">
    <citation type="journal article" date="2019" name="Int. J. Syst. Evol. Microbiol.">
        <title>The Global Catalogue of Microorganisms (GCM) 10K type strain sequencing project: providing services to taxonomists for standard genome sequencing and annotation.</title>
        <authorList>
            <consortium name="The Broad Institute Genomics Platform"/>
            <consortium name="The Broad Institute Genome Sequencing Center for Infectious Disease"/>
            <person name="Wu L."/>
            <person name="Ma J."/>
        </authorList>
    </citation>
    <scope>NUCLEOTIDE SEQUENCE [LARGE SCALE GENOMIC DNA]</scope>
    <source>
        <strain evidence="3">CCUG 59778</strain>
    </source>
</reference>
<evidence type="ECO:0000259" key="1">
    <source>
        <dbReference type="PROSITE" id="PS50104"/>
    </source>
</evidence>
<dbReference type="InterPro" id="IPR035897">
    <property type="entry name" value="Toll_tir_struct_dom_sf"/>
</dbReference>
<accession>A0ABW0EL82</accession>
<evidence type="ECO:0000313" key="3">
    <source>
        <dbReference type="Proteomes" id="UP001596157"/>
    </source>
</evidence>
<dbReference type="PROSITE" id="PS50104">
    <property type="entry name" value="TIR"/>
    <property type="match status" value="1"/>
</dbReference>
<dbReference type="EMBL" id="JBHSKF010000005">
    <property type="protein sequence ID" value="MFC5288197.1"/>
    <property type="molecule type" value="Genomic_DNA"/>
</dbReference>
<dbReference type="Gene3D" id="3.40.50.10140">
    <property type="entry name" value="Toll/interleukin-1 receptor homology (TIR) domain"/>
    <property type="match status" value="1"/>
</dbReference>
<dbReference type="Proteomes" id="UP001596157">
    <property type="component" value="Unassembled WGS sequence"/>
</dbReference>
<gene>
    <name evidence="2" type="ORF">ACFPM7_14145</name>
</gene>